<dbReference type="EMBL" id="CAJNOV010013531">
    <property type="protein sequence ID" value="CAF1524426.1"/>
    <property type="molecule type" value="Genomic_DNA"/>
</dbReference>
<dbReference type="EMBL" id="CAJOBI010004971">
    <property type="protein sequence ID" value="CAF4018236.1"/>
    <property type="molecule type" value="Genomic_DNA"/>
</dbReference>
<evidence type="ECO:0000313" key="1">
    <source>
        <dbReference type="EMBL" id="CAF1524426.1"/>
    </source>
</evidence>
<reference evidence="1" key="1">
    <citation type="submission" date="2021-02" db="EMBL/GenBank/DDBJ databases">
        <authorList>
            <person name="Nowell W R."/>
        </authorList>
    </citation>
    <scope>NUCLEOTIDE SEQUENCE</scope>
</reference>
<evidence type="ECO:0000313" key="2">
    <source>
        <dbReference type="EMBL" id="CAF2009580.1"/>
    </source>
</evidence>
<evidence type="ECO:0000313" key="3">
    <source>
        <dbReference type="EMBL" id="CAF3794711.1"/>
    </source>
</evidence>
<name>A0A815UWA0_9BILA</name>
<evidence type="ECO:0000313" key="5">
    <source>
        <dbReference type="Proteomes" id="UP000663855"/>
    </source>
</evidence>
<gene>
    <name evidence="3" type="ORF">BYL167_LOCUS2649</name>
    <name evidence="1" type="ORF">CJN711_LOCUS28607</name>
    <name evidence="2" type="ORF">MBJ925_LOCUS8647</name>
    <name evidence="4" type="ORF">SMN809_LOCUS12865</name>
</gene>
<dbReference type="Proteomes" id="UP000663824">
    <property type="component" value="Unassembled WGS sequence"/>
</dbReference>
<dbReference type="Proteomes" id="UP000681967">
    <property type="component" value="Unassembled WGS sequence"/>
</dbReference>
<dbReference type="EMBL" id="CAJNRE010003188">
    <property type="protein sequence ID" value="CAF2009580.1"/>
    <property type="molecule type" value="Genomic_DNA"/>
</dbReference>
<proteinExistence type="predicted"/>
<accession>A0A815UWA0</accession>
<dbReference type="Proteomes" id="UP000663855">
    <property type="component" value="Unassembled WGS sequence"/>
</dbReference>
<comment type="caution">
    <text evidence="1">The sequence shown here is derived from an EMBL/GenBank/DDBJ whole genome shotgun (WGS) entry which is preliminary data.</text>
</comment>
<dbReference type="EMBL" id="CAJOBH010000471">
    <property type="protein sequence ID" value="CAF3794711.1"/>
    <property type="molecule type" value="Genomic_DNA"/>
</dbReference>
<organism evidence="1 5">
    <name type="scientific">Rotaria magnacalcarata</name>
    <dbReference type="NCBI Taxonomy" id="392030"/>
    <lineage>
        <taxon>Eukaryota</taxon>
        <taxon>Metazoa</taxon>
        <taxon>Spiralia</taxon>
        <taxon>Gnathifera</taxon>
        <taxon>Rotifera</taxon>
        <taxon>Eurotatoria</taxon>
        <taxon>Bdelloidea</taxon>
        <taxon>Philodinida</taxon>
        <taxon>Philodinidae</taxon>
        <taxon>Rotaria</taxon>
    </lineage>
</organism>
<dbReference type="AlphaFoldDB" id="A0A815UWA0"/>
<protein>
    <submittedName>
        <fullName evidence="1">Uncharacterized protein</fullName>
    </submittedName>
</protein>
<evidence type="ECO:0000313" key="4">
    <source>
        <dbReference type="EMBL" id="CAF4018236.1"/>
    </source>
</evidence>
<dbReference type="Proteomes" id="UP000676336">
    <property type="component" value="Unassembled WGS sequence"/>
</dbReference>
<sequence length="521" mass="58079">MTTYNLCVPTLYQHTEKKIIIIIARQGQSRLMNLLSCLGRQDGGGGEPADTPNIDKLKTFLDRFKQDPNSESSFIKRPSSTELCQWTKKVCEYMPSATDAAAANGDDIRPMKQHFSVIKQFYDTVQQAGFTQMPPIVETFLSSIQIYETVSGLACVIFAEHPHILSAIENQLNEAIEAITQHGSMGVIGLLCCGSGMLLGRFNTFLRAIDEKLGELGVGRVLDFLGQLIDVFCKFFKIDMANINDLQNIAQTVRALIDQVGQQFSSLFGRLAVTGDKKSSDERFAPLEMTTKIHKKISKFGTKAPVVEKALTSFEHFYQAANKLDDNLIQKHGQKVAVQADATANSKEPALASSKSADVDVTRSDAVQLAAENTVKEVGLIGNMMQNIELILTYGILALKNEDDVLRPLSNHVDECTQILEKYSQLHPLYKLICGGNYLSKLRVFINKIVDLLKNSKLKLNSPEEFLQEMKERYPELLRMLAEDIIQDKFKKHITDKLPDGVDDILDGAMKNIFGKISSKF</sequence>